<comment type="caution">
    <text evidence="1">The sequence shown here is derived from an EMBL/GenBank/DDBJ whole genome shotgun (WGS) entry which is preliminary data.</text>
</comment>
<evidence type="ECO:0008006" key="2">
    <source>
        <dbReference type="Google" id="ProtNLM"/>
    </source>
</evidence>
<dbReference type="EMBL" id="VSSQ01000211">
    <property type="protein sequence ID" value="MPL85800.1"/>
    <property type="molecule type" value="Genomic_DNA"/>
</dbReference>
<dbReference type="PANTHER" id="PTHR28037:SF1">
    <property type="entry name" value="ALCOHOL O-ACETYLTRANSFERASE 1-RELATED"/>
    <property type="match status" value="1"/>
</dbReference>
<reference evidence="1" key="1">
    <citation type="submission" date="2019-08" db="EMBL/GenBank/DDBJ databases">
        <authorList>
            <person name="Kucharzyk K."/>
            <person name="Murdoch R.W."/>
            <person name="Higgins S."/>
            <person name="Loffler F."/>
        </authorList>
    </citation>
    <scope>NUCLEOTIDE SEQUENCE</scope>
</reference>
<organism evidence="1">
    <name type="scientific">bioreactor metagenome</name>
    <dbReference type="NCBI Taxonomy" id="1076179"/>
    <lineage>
        <taxon>unclassified sequences</taxon>
        <taxon>metagenomes</taxon>
        <taxon>ecological metagenomes</taxon>
    </lineage>
</organism>
<dbReference type="Gene3D" id="3.30.559.10">
    <property type="entry name" value="Chloramphenicol acetyltransferase-like domain"/>
    <property type="match status" value="1"/>
</dbReference>
<proteinExistence type="predicted"/>
<dbReference type="PANTHER" id="PTHR28037">
    <property type="entry name" value="ALCOHOL O-ACETYLTRANSFERASE 1-RELATED"/>
    <property type="match status" value="1"/>
</dbReference>
<name>A0A644V397_9ZZZZ</name>
<protein>
    <recommendedName>
        <fullName evidence="2">Condensation domain-containing protein</fullName>
    </recommendedName>
</protein>
<sequence>MADIFIRSAKLDRFQRNFNNNRFYFISLHLELNGTVDIDRLETAVQRTADAVKILRCYYNGSPESEDSGWVMLTEDPKWVSVTSADPTNLTAVLENLPCEHPPLHVAADQTGSLCTLVFSIDHTVTDAHGLWDIVGMISACYRNLAWAPDYSPVPLRESDDRSMRPLLASYSLETCAEICHAEAEKRIPVQRYLKFFSISPEKRGVPKLFTQKISPRMLATMKLFARQHHATVNDVLLTVYAAALQEYVQKTFNASMSIVPIRGATDLRKYLPPYLRNEIKNYSVSYWSRVPIPESGDFVSILHEVSALSQKNRMTAPGIGELFAIEEPDSAAANPYLEPEYYSTPFISNAGALPKDIVDFGNGVSVKSAFSYPNITTGNPFIIVVVTWENTMSLSILTDGEYDTADHLLKRMRELIGDLDRFVSI</sequence>
<dbReference type="InterPro" id="IPR052058">
    <property type="entry name" value="Alcohol_O-acetyltransferase"/>
</dbReference>
<dbReference type="AlphaFoldDB" id="A0A644V397"/>
<dbReference type="InterPro" id="IPR023213">
    <property type="entry name" value="CAT-like_dom_sf"/>
</dbReference>
<accession>A0A644V397</accession>
<dbReference type="SUPFAM" id="SSF52777">
    <property type="entry name" value="CoA-dependent acyltransferases"/>
    <property type="match status" value="2"/>
</dbReference>
<evidence type="ECO:0000313" key="1">
    <source>
        <dbReference type="EMBL" id="MPL85800.1"/>
    </source>
</evidence>
<gene>
    <name evidence="1" type="ORF">SDC9_31774</name>
</gene>